<dbReference type="Proteomes" id="UP000265520">
    <property type="component" value="Unassembled WGS sequence"/>
</dbReference>
<dbReference type="AlphaFoldDB" id="A0A392SST2"/>
<keyword evidence="3" id="KW-1185">Reference proteome</keyword>
<feature type="non-terminal residue" evidence="2">
    <location>
        <position position="81"/>
    </location>
</feature>
<reference evidence="2 3" key="1">
    <citation type="journal article" date="2018" name="Front. Plant Sci.">
        <title>Red Clover (Trifolium pratense) and Zigzag Clover (T. medium) - A Picture of Genomic Similarities and Differences.</title>
        <authorList>
            <person name="Dluhosova J."/>
            <person name="Istvanek J."/>
            <person name="Nedelnik J."/>
            <person name="Repkova J."/>
        </authorList>
    </citation>
    <scope>NUCLEOTIDE SEQUENCE [LARGE SCALE GENOMIC DNA]</scope>
    <source>
        <strain evidence="3">cv. 10/8</strain>
        <tissue evidence="2">Leaf</tissue>
    </source>
</reference>
<accession>A0A392SST2</accession>
<evidence type="ECO:0000256" key="1">
    <source>
        <dbReference type="SAM" id="MobiDB-lite"/>
    </source>
</evidence>
<feature type="non-terminal residue" evidence="2">
    <location>
        <position position="1"/>
    </location>
</feature>
<feature type="compositionally biased region" description="Basic and acidic residues" evidence="1">
    <location>
        <begin position="68"/>
        <end position="81"/>
    </location>
</feature>
<sequence length="81" mass="9366">SGSGKGKVEVVVKEKEKRKRVATSVSDKDEVTKKQRIQKGRPVRKFVIHEENDEETYEEPLQSKRKRKEPEAKKMNVEADA</sequence>
<dbReference type="EMBL" id="LXQA010439437">
    <property type="protein sequence ID" value="MCI51921.1"/>
    <property type="molecule type" value="Genomic_DNA"/>
</dbReference>
<evidence type="ECO:0000313" key="2">
    <source>
        <dbReference type="EMBL" id="MCI51921.1"/>
    </source>
</evidence>
<proteinExistence type="predicted"/>
<evidence type="ECO:0000313" key="3">
    <source>
        <dbReference type="Proteomes" id="UP000265520"/>
    </source>
</evidence>
<organism evidence="2 3">
    <name type="scientific">Trifolium medium</name>
    <dbReference type="NCBI Taxonomy" id="97028"/>
    <lineage>
        <taxon>Eukaryota</taxon>
        <taxon>Viridiplantae</taxon>
        <taxon>Streptophyta</taxon>
        <taxon>Embryophyta</taxon>
        <taxon>Tracheophyta</taxon>
        <taxon>Spermatophyta</taxon>
        <taxon>Magnoliopsida</taxon>
        <taxon>eudicotyledons</taxon>
        <taxon>Gunneridae</taxon>
        <taxon>Pentapetalae</taxon>
        <taxon>rosids</taxon>
        <taxon>fabids</taxon>
        <taxon>Fabales</taxon>
        <taxon>Fabaceae</taxon>
        <taxon>Papilionoideae</taxon>
        <taxon>50 kb inversion clade</taxon>
        <taxon>NPAAA clade</taxon>
        <taxon>Hologalegina</taxon>
        <taxon>IRL clade</taxon>
        <taxon>Trifolieae</taxon>
        <taxon>Trifolium</taxon>
    </lineage>
</organism>
<name>A0A392SST2_9FABA</name>
<feature type="region of interest" description="Disordered" evidence="1">
    <location>
        <begin position="47"/>
        <end position="81"/>
    </location>
</feature>
<protein>
    <submittedName>
        <fullName evidence="2">Uncharacterized protein</fullName>
    </submittedName>
</protein>
<comment type="caution">
    <text evidence="2">The sequence shown here is derived from an EMBL/GenBank/DDBJ whole genome shotgun (WGS) entry which is preliminary data.</text>
</comment>